<comment type="caution">
    <text evidence="1">The sequence shown here is derived from an EMBL/GenBank/DDBJ whole genome shotgun (WGS) entry which is preliminary data.</text>
</comment>
<dbReference type="EMBL" id="JADBEK010000001">
    <property type="protein sequence ID" value="MBE1585389.1"/>
    <property type="molecule type" value="Genomic_DNA"/>
</dbReference>
<organism evidence="1 2">
    <name type="scientific">Nonomuraea angiospora</name>
    <dbReference type="NCBI Taxonomy" id="46172"/>
    <lineage>
        <taxon>Bacteria</taxon>
        <taxon>Bacillati</taxon>
        <taxon>Actinomycetota</taxon>
        <taxon>Actinomycetes</taxon>
        <taxon>Streptosporangiales</taxon>
        <taxon>Streptosporangiaceae</taxon>
        <taxon>Nonomuraea</taxon>
    </lineage>
</organism>
<dbReference type="RefSeq" id="WP_225963508.1">
    <property type="nucleotide sequence ID" value="NZ_JADBEK010000001.1"/>
</dbReference>
<name>A0ABR9LXL4_9ACTN</name>
<sequence>MARAEAEIGDPVRALRAAERGIAADPHFSFVFLGTYQRLVRCWALALTGGDPAGAAAEAERLIATNLLDPTRASIAIFYGHLGEMWLVAGALDKAAAALDRADACLDLYDQRFGEGLILLHRARLLHARGEPIAEVRAVAERCRRLSTERGTHLFARRAEEFLATLDDRPVVH</sequence>
<dbReference type="Proteomes" id="UP000633509">
    <property type="component" value="Unassembled WGS sequence"/>
</dbReference>
<evidence type="ECO:0000313" key="1">
    <source>
        <dbReference type="EMBL" id="MBE1585389.1"/>
    </source>
</evidence>
<dbReference type="InterPro" id="IPR011990">
    <property type="entry name" value="TPR-like_helical_dom_sf"/>
</dbReference>
<proteinExistence type="predicted"/>
<keyword evidence="2" id="KW-1185">Reference proteome</keyword>
<reference evidence="1 2" key="1">
    <citation type="submission" date="2020-10" db="EMBL/GenBank/DDBJ databases">
        <title>Sequencing the genomes of 1000 actinobacteria strains.</title>
        <authorList>
            <person name="Klenk H.-P."/>
        </authorList>
    </citation>
    <scope>NUCLEOTIDE SEQUENCE [LARGE SCALE GENOMIC DNA]</scope>
    <source>
        <strain evidence="1 2">DSM 43173</strain>
    </source>
</reference>
<protein>
    <submittedName>
        <fullName evidence="1">ATP/maltotriose-dependent transcriptional regulator MalT</fullName>
    </submittedName>
</protein>
<evidence type="ECO:0000313" key="2">
    <source>
        <dbReference type="Proteomes" id="UP000633509"/>
    </source>
</evidence>
<dbReference type="Gene3D" id="1.25.40.10">
    <property type="entry name" value="Tetratricopeptide repeat domain"/>
    <property type="match status" value="1"/>
</dbReference>
<gene>
    <name evidence="1" type="ORF">H4W80_003647</name>
</gene>
<accession>A0ABR9LXL4</accession>